<comment type="caution">
    <text evidence="2">The sequence shown here is derived from an EMBL/GenBank/DDBJ whole genome shotgun (WGS) entry which is preliminary data.</text>
</comment>
<dbReference type="PANTHER" id="PTHR11786">
    <property type="entry name" value="N-HYDROXYARYLAMINE O-ACETYLTRANSFERASE"/>
    <property type="match status" value="1"/>
</dbReference>
<dbReference type="SUPFAM" id="SSF54001">
    <property type="entry name" value="Cysteine proteinases"/>
    <property type="match status" value="1"/>
</dbReference>
<reference evidence="2" key="2">
    <citation type="submission" date="2021-04" db="EMBL/GenBank/DDBJ databases">
        <authorList>
            <person name="Gilroy R."/>
        </authorList>
    </citation>
    <scope>NUCLEOTIDE SEQUENCE</scope>
    <source>
        <strain evidence="2">ChiW19-6364</strain>
    </source>
</reference>
<protein>
    <submittedName>
        <fullName evidence="2">Arylamine N-acetyltransferase</fullName>
    </submittedName>
</protein>
<evidence type="ECO:0000313" key="3">
    <source>
        <dbReference type="Proteomes" id="UP000823850"/>
    </source>
</evidence>
<sequence>MYTVEYDMLSEEQTKKYLERIGLSYPLPLVPETLDALIYAHQCTVPFENIDTRLLHCPISLSSQDLYRKIVEERHGGFCFELNGLFLLLLRSLGFEAYACVSRVAAGFNTLRALTHRASIVRLNGKEYLCDVGLGGPMAPFAVEISPLPQTKKGETYRIADTGDGWKILLRRETAHTEKPVIIFALLPFLAEDFTPLMDALLGRPDNLFSNHLVINLRTPEGYKNFRDDTLVWRTGEERKEIRYAPKDIPDMIQDIFGLDYDTDLLFQNSTVLGSSVKEENTALQSSKAKT</sequence>
<dbReference type="GO" id="GO:0016407">
    <property type="term" value="F:acetyltransferase activity"/>
    <property type="evidence" value="ECO:0007669"/>
    <property type="project" value="InterPro"/>
</dbReference>
<dbReference type="InterPro" id="IPR001447">
    <property type="entry name" value="Arylamine_N-AcTrfase"/>
</dbReference>
<comment type="similarity">
    <text evidence="1">Belongs to the arylamine N-acetyltransferase family.</text>
</comment>
<accession>A0A9D2RA11</accession>
<dbReference type="PANTHER" id="PTHR11786:SF0">
    <property type="entry name" value="ARYLAMINE N-ACETYLTRANSFERASE 4-RELATED"/>
    <property type="match status" value="1"/>
</dbReference>
<dbReference type="Gene3D" id="3.30.2140.20">
    <property type="match status" value="1"/>
</dbReference>
<proteinExistence type="inferred from homology"/>
<name>A0A9D2RA11_9FIRM</name>
<dbReference type="InterPro" id="IPR053710">
    <property type="entry name" value="Arylamine_NAT_domain_sf"/>
</dbReference>
<evidence type="ECO:0000256" key="1">
    <source>
        <dbReference type="ARBA" id="ARBA00006547"/>
    </source>
</evidence>
<dbReference type="InterPro" id="IPR038765">
    <property type="entry name" value="Papain-like_cys_pep_sf"/>
</dbReference>
<dbReference type="Proteomes" id="UP000823850">
    <property type="component" value="Unassembled WGS sequence"/>
</dbReference>
<dbReference type="AlphaFoldDB" id="A0A9D2RA11"/>
<organism evidence="2 3">
    <name type="scientific">Candidatus Blautia stercoripullorum</name>
    <dbReference type="NCBI Taxonomy" id="2838502"/>
    <lineage>
        <taxon>Bacteria</taxon>
        <taxon>Bacillati</taxon>
        <taxon>Bacillota</taxon>
        <taxon>Clostridia</taxon>
        <taxon>Lachnospirales</taxon>
        <taxon>Lachnospiraceae</taxon>
        <taxon>Blautia</taxon>
    </lineage>
</organism>
<reference evidence="2" key="1">
    <citation type="journal article" date="2021" name="PeerJ">
        <title>Extensive microbial diversity within the chicken gut microbiome revealed by metagenomics and culture.</title>
        <authorList>
            <person name="Gilroy R."/>
            <person name="Ravi A."/>
            <person name="Getino M."/>
            <person name="Pursley I."/>
            <person name="Horton D.L."/>
            <person name="Alikhan N.F."/>
            <person name="Baker D."/>
            <person name="Gharbi K."/>
            <person name="Hall N."/>
            <person name="Watson M."/>
            <person name="Adriaenssens E.M."/>
            <person name="Foster-Nyarko E."/>
            <person name="Jarju S."/>
            <person name="Secka A."/>
            <person name="Antonio M."/>
            <person name="Oren A."/>
            <person name="Chaudhuri R.R."/>
            <person name="La Ragione R."/>
            <person name="Hildebrand F."/>
            <person name="Pallen M.J."/>
        </authorList>
    </citation>
    <scope>NUCLEOTIDE SEQUENCE</scope>
    <source>
        <strain evidence="2">ChiW19-6364</strain>
    </source>
</reference>
<evidence type="ECO:0000313" key="2">
    <source>
        <dbReference type="EMBL" id="HJD41304.1"/>
    </source>
</evidence>
<dbReference type="EMBL" id="DWUX01000253">
    <property type="protein sequence ID" value="HJD41304.1"/>
    <property type="molecule type" value="Genomic_DNA"/>
</dbReference>
<gene>
    <name evidence="2" type="ORF">H9913_14915</name>
</gene>
<dbReference type="Pfam" id="PF00797">
    <property type="entry name" value="Acetyltransf_2"/>
    <property type="match status" value="1"/>
</dbReference>